<evidence type="ECO:0000256" key="4">
    <source>
        <dbReference type="ARBA" id="ARBA00011245"/>
    </source>
</evidence>
<evidence type="ECO:0000313" key="25">
    <source>
        <dbReference type="Proteomes" id="UP000256856"/>
    </source>
</evidence>
<dbReference type="SUPFAM" id="SSF81624">
    <property type="entry name" value="N-terminal domain of MutM-like DNA repair proteins"/>
    <property type="match status" value="1"/>
</dbReference>
<dbReference type="PROSITE" id="PS51066">
    <property type="entry name" value="ZF_FPG_2"/>
    <property type="match status" value="1"/>
</dbReference>
<keyword evidence="15" id="KW-0456">Lyase</keyword>
<keyword evidence="17" id="KW-0326">Glycosidase</keyword>
<dbReference type="AlphaFoldDB" id="A0A346E009"/>
<dbReference type="CDD" id="cd08966">
    <property type="entry name" value="EcFpg-like_N"/>
    <property type="match status" value="1"/>
</dbReference>
<evidence type="ECO:0000256" key="5">
    <source>
        <dbReference type="ARBA" id="ARBA00012024"/>
    </source>
</evidence>
<keyword evidence="14" id="KW-0234">DNA repair</keyword>
<comment type="subunit">
    <text evidence="4">Monomer.</text>
</comment>
<dbReference type="Pfam" id="PF06831">
    <property type="entry name" value="H2TH"/>
    <property type="match status" value="1"/>
</dbReference>
<keyword evidence="8" id="KW-0479">Metal-binding</keyword>
<name>A0A346E009_9ENTR</name>
<evidence type="ECO:0000256" key="10">
    <source>
        <dbReference type="ARBA" id="ARBA00022771"/>
    </source>
</evidence>
<reference evidence="24 25" key="1">
    <citation type="submission" date="2018-03" db="EMBL/GenBank/DDBJ databases">
        <title>A parallel universe: an anciently diverged bacterial symbiosis in a Hawaiian planthopper (Hemiptera: Cixiidae) reveals rearranged nutritional responsibilities.</title>
        <authorList>
            <person name="Bennett G."/>
            <person name="Mao M."/>
        </authorList>
    </citation>
    <scope>NUCLEOTIDE SEQUENCE [LARGE SCALE GENOMIC DNA]</scope>
    <source>
        <strain evidence="24 25">OLIH</strain>
    </source>
</reference>
<dbReference type="Pfam" id="PF01149">
    <property type="entry name" value="Fapy_DNA_glyco"/>
    <property type="match status" value="1"/>
</dbReference>
<evidence type="ECO:0000256" key="15">
    <source>
        <dbReference type="ARBA" id="ARBA00023239"/>
    </source>
</evidence>
<dbReference type="PANTHER" id="PTHR22993:SF9">
    <property type="entry name" value="FORMAMIDOPYRIMIDINE-DNA GLYCOSYLASE"/>
    <property type="match status" value="1"/>
</dbReference>
<keyword evidence="11" id="KW-0378">Hydrolase</keyword>
<dbReference type="InterPro" id="IPR035937">
    <property type="entry name" value="FPG_N"/>
</dbReference>
<evidence type="ECO:0000256" key="2">
    <source>
        <dbReference type="ARBA" id="ARBA00001947"/>
    </source>
</evidence>
<dbReference type="InterPro" id="IPR012319">
    <property type="entry name" value="FPG_cat"/>
</dbReference>
<protein>
    <recommendedName>
        <fullName evidence="7">Formamidopyrimidine-DNA glycosylase</fullName>
        <ecNumber evidence="5">3.2.2.23</ecNumber>
        <ecNumber evidence="6">4.2.99.18</ecNumber>
    </recommendedName>
    <alternativeName>
        <fullName evidence="18">DNA-(apurinic or apyrimidinic site) lyase MutM</fullName>
    </alternativeName>
</protein>
<keyword evidence="16" id="KW-0511">Multifunctional enzyme</keyword>
<dbReference type="Gene3D" id="1.10.8.50">
    <property type="match status" value="1"/>
</dbReference>
<evidence type="ECO:0000256" key="16">
    <source>
        <dbReference type="ARBA" id="ARBA00023268"/>
    </source>
</evidence>
<evidence type="ECO:0000256" key="8">
    <source>
        <dbReference type="ARBA" id="ARBA00022723"/>
    </source>
</evidence>
<sequence>MMPELPEVENIVSCIRNILVNRIILYTIIKNDRLRWCIPFEIKQLFNVRVFNVYRRGKYIILKLYSGYIIIHLGMTGVFSLLFNKLNFGKHDCLDLILDNNMIIRYSDCRKFGFWLWFNKEDKNFFLDKLGPEPLSENFNCNYLYNLTRLRKISIKSFLMNSKFVAGIGNIYANESLFQSGIIPTRLSMNINFNECVNLVNSIKKILSIAIKHNGTTIKNFKQINGKLGEFSKYLKVYGRKNKLCKKCNNLLIYIRQNQRSSFFCKFCQS</sequence>
<dbReference type="EC" id="4.2.99.18" evidence="6"/>
<dbReference type="SMART" id="SM01232">
    <property type="entry name" value="H2TH"/>
    <property type="match status" value="1"/>
</dbReference>
<dbReference type="EMBL" id="CP028374">
    <property type="protein sequence ID" value="AXN02314.1"/>
    <property type="molecule type" value="Genomic_DNA"/>
</dbReference>
<keyword evidence="13" id="KW-0238">DNA-binding</keyword>
<dbReference type="Gene3D" id="3.20.190.10">
    <property type="entry name" value="MutM-like, N-terminal"/>
    <property type="match status" value="1"/>
</dbReference>
<evidence type="ECO:0000256" key="7">
    <source>
        <dbReference type="ARBA" id="ARBA00016240"/>
    </source>
</evidence>
<evidence type="ECO:0000256" key="20">
    <source>
        <dbReference type="PROSITE-ProRule" id="PRU00391"/>
    </source>
</evidence>
<dbReference type="GO" id="GO:0034039">
    <property type="term" value="F:8-oxo-7,8-dihydroguanine DNA N-glycosylase activity"/>
    <property type="evidence" value="ECO:0007669"/>
    <property type="project" value="TreeGrafter"/>
</dbReference>
<organism evidence="24 25">
    <name type="scientific">Candidatus Purcelliella pentastirinorum</name>
    <dbReference type="NCBI Taxonomy" id="472834"/>
    <lineage>
        <taxon>Bacteria</taxon>
        <taxon>Pseudomonadati</taxon>
        <taxon>Pseudomonadota</taxon>
        <taxon>Gammaproteobacteria</taxon>
        <taxon>Enterobacterales</taxon>
        <taxon>Enterobacteriaceae</taxon>
        <taxon>Candidatus Purcelliella</taxon>
    </lineage>
</organism>
<dbReference type="PROSITE" id="PS51068">
    <property type="entry name" value="FPG_CAT"/>
    <property type="match status" value="1"/>
</dbReference>
<keyword evidence="12" id="KW-0862">Zinc</keyword>
<dbReference type="InterPro" id="IPR000214">
    <property type="entry name" value="Znf_DNA_glyclase/AP_lyase"/>
</dbReference>
<evidence type="ECO:0000256" key="1">
    <source>
        <dbReference type="ARBA" id="ARBA00001668"/>
    </source>
</evidence>
<dbReference type="GO" id="GO:0003684">
    <property type="term" value="F:damaged DNA binding"/>
    <property type="evidence" value="ECO:0007669"/>
    <property type="project" value="InterPro"/>
</dbReference>
<dbReference type="GO" id="GO:0140078">
    <property type="term" value="F:class I DNA-(apurinic or apyrimidinic site) endonuclease activity"/>
    <property type="evidence" value="ECO:0007669"/>
    <property type="project" value="UniProtKB-EC"/>
</dbReference>
<comment type="similarity">
    <text evidence="3">Belongs to the FPG family.</text>
</comment>
<evidence type="ECO:0000256" key="11">
    <source>
        <dbReference type="ARBA" id="ARBA00022801"/>
    </source>
</evidence>
<dbReference type="PANTHER" id="PTHR22993">
    <property type="entry name" value="FORMAMIDOPYRIMIDINE-DNA GLYCOSYLASE"/>
    <property type="match status" value="1"/>
</dbReference>
<feature type="transmembrane region" description="Helical" evidence="21">
    <location>
        <begin position="64"/>
        <end position="83"/>
    </location>
</feature>
<accession>A0A346E009</accession>
<keyword evidence="21" id="KW-1133">Transmembrane helix</keyword>
<dbReference type="KEGG" id="ppet:C9I82_357"/>
<dbReference type="Proteomes" id="UP000256856">
    <property type="component" value="Chromosome"/>
</dbReference>
<keyword evidence="9" id="KW-0227">DNA damage</keyword>
<dbReference type="FunFam" id="1.10.8.50:FF:000003">
    <property type="entry name" value="Formamidopyrimidine-DNA glycosylase"/>
    <property type="match status" value="1"/>
</dbReference>
<proteinExistence type="inferred from homology"/>
<keyword evidence="10 20" id="KW-0863">Zinc-finger</keyword>
<keyword evidence="21" id="KW-0812">Transmembrane</keyword>
<evidence type="ECO:0000256" key="14">
    <source>
        <dbReference type="ARBA" id="ARBA00023204"/>
    </source>
</evidence>
<gene>
    <name evidence="24" type="ORF">C9I82_357</name>
</gene>
<dbReference type="InterPro" id="IPR015886">
    <property type="entry name" value="H2TH_FPG"/>
</dbReference>
<evidence type="ECO:0000259" key="22">
    <source>
        <dbReference type="PROSITE" id="PS51066"/>
    </source>
</evidence>
<evidence type="ECO:0000313" key="24">
    <source>
        <dbReference type="EMBL" id="AXN02314.1"/>
    </source>
</evidence>
<evidence type="ECO:0000256" key="6">
    <source>
        <dbReference type="ARBA" id="ARBA00012720"/>
    </source>
</evidence>
<evidence type="ECO:0000256" key="3">
    <source>
        <dbReference type="ARBA" id="ARBA00009409"/>
    </source>
</evidence>
<dbReference type="InterPro" id="IPR020629">
    <property type="entry name" value="FPG_Glyclase"/>
</dbReference>
<evidence type="ECO:0000256" key="17">
    <source>
        <dbReference type="ARBA" id="ARBA00023295"/>
    </source>
</evidence>
<evidence type="ECO:0000259" key="23">
    <source>
        <dbReference type="PROSITE" id="PS51068"/>
    </source>
</evidence>
<keyword evidence="21" id="KW-0472">Membrane</keyword>
<comment type="catalytic activity">
    <reaction evidence="1">
        <text>Hydrolysis of DNA containing ring-opened 7-methylguanine residues, releasing 2,6-diamino-4-hydroxy-5-(N-methyl)formamidopyrimidine.</text>
        <dbReference type="EC" id="3.2.2.23"/>
    </reaction>
</comment>
<evidence type="ECO:0000256" key="13">
    <source>
        <dbReference type="ARBA" id="ARBA00023125"/>
    </source>
</evidence>
<dbReference type="InterPro" id="IPR010979">
    <property type="entry name" value="Ribosomal_uS13-like_H2TH"/>
</dbReference>
<dbReference type="EC" id="3.2.2.23" evidence="5"/>
<evidence type="ECO:0000256" key="9">
    <source>
        <dbReference type="ARBA" id="ARBA00022763"/>
    </source>
</evidence>
<dbReference type="NCBIfam" id="NF002211">
    <property type="entry name" value="PRK01103.1"/>
    <property type="match status" value="1"/>
</dbReference>
<dbReference type="PROSITE" id="PS01242">
    <property type="entry name" value="ZF_FPG_1"/>
    <property type="match status" value="1"/>
</dbReference>
<comment type="cofactor">
    <cofactor evidence="2">
        <name>Zn(2+)</name>
        <dbReference type="ChEBI" id="CHEBI:29105"/>
    </cofactor>
</comment>
<evidence type="ECO:0000256" key="19">
    <source>
        <dbReference type="ARBA" id="ARBA00044632"/>
    </source>
</evidence>
<dbReference type="GO" id="GO:0008270">
    <property type="term" value="F:zinc ion binding"/>
    <property type="evidence" value="ECO:0007669"/>
    <property type="project" value="UniProtKB-KW"/>
</dbReference>
<dbReference type="GO" id="GO:0006284">
    <property type="term" value="P:base-excision repair"/>
    <property type="evidence" value="ECO:0007669"/>
    <property type="project" value="InterPro"/>
</dbReference>
<keyword evidence="25" id="KW-1185">Reference proteome</keyword>
<evidence type="ECO:0000256" key="21">
    <source>
        <dbReference type="SAM" id="Phobius"/>
    </source>
</evidence>
<dbReference type="SUPFAM" id="SSF57716">
    <property type="entry name" value="Glucocorticoid receptor-like (DNA-binding domain)"/>
    <property type="match status" value="1"/>
</dbReference>
<feature type="domain" description="Formamidopyrimidine-DNA glycosylase catalytic" evidence="23">
    <location>
        <begin position="3"/>
        <end position="113"/>
    </location>
</feature>
<comment type="catalytic activity">
    <reaction evidence="19">
        <text>2'-deoxyribonucleotide-(2'-deoxyribose 5'-phosphate)-2'-deoxyribonucleotide-DNA = a 3'-end 2'-deoxyribonucleotide-(2,3-dehydro-2,3-deoxyribose 5'-phosphate)-DNA + a 5'-end 5'-phospho-2'-deoxyribonucleoside-DNA + H(+)</text>
        <dbReference type="Rhea" id="RHEA:66592"/>
        <dbReference type="Rhea" id="RHEA-COMP:13180"/>
        <dbReference type="Rhea" id="RHEA-COMP:16897"/>
        <dbReference type="Rhea" id="RHEA-COMP:17067"/>
        <dbReference type="ChEBI" id="CHEBI:15378"/>
        <dbReference type="ChEBI" id="CHEBI:136412"/>
        <dbReference type="ChEBI" id="CHEBI:157695"/>
        <dbReference type="ChEBI" id="CHEBI:167181"/>
        <dbReference type="EC" id="4.2.99.18"/>
    </reaction>
</comment>
<evidence type="ECO:0000256" key="12">
    <source>
        <dbReference type="ARBA" id="ARBA00022833"/>
    </source>
</evidence>
<feature type="domain" description="FPG-type" evidence="22">
    <location>
        <begin position="236"/>
        <end position="270"/>
    </location>
</feature>
<dbReference type="InterPro" id="IPR015887">
    <property type="entry name" value="DNA_glyclase_Znf_dom_DNA_BS"/>
</dbReference>
<evidence type="ECO:0000256" key="18">
    <source>
        <dbReference type="ARBA" id="ARBA00030638"/>
    </source>
</evidence>
<dbReference type="NCBIfam" id="TIGR00577">
    <property type="entry name" value="fpg"/>
    <property type="match status" value="1"/>
</dbReference>
<dbReference type="SMART" id="SM00898">
    <property type="entry name" value="Fapy_DNA_glyco"/>
    <property type="match status" value="1"/>
</dbReference>
<dbReference type="SUPFAM" id="SSF46946">
    <property type="entry name" value="S13-like H2TH domain"/>
    <property type="match status" value="1"/>
</dbReference>